<feature type="compositionally biased region" description="Gly residues" evidence="1">
    <location>
        <begin position="58"/>
        <end position="85"/>
    </location>
</feature>
<dbReference type="EMBL" id="NESQ01000477">
    <property type="protein sequence ID" value="PUU72719.1"/>
    <property type="molecule type" value="Genomic_DNA"/>
</dbReference>
<evidence type="ECO:0000256" key="1">
    <source>
        <dbReference type="SAM" id="MobiDB-lite"/>
    </source>
</evidence>
<protein>
    <submittedName>
        <fullName evidence="3">Uncharacterized protein</fullName>
    </submittedName>
</protein>
<keyword evidence="2" id="KW-1133">Transmembrane helix</keyword>
<accession>A0A2T6ZB71</accession>
<gene>
    <name evidence="3" type="ORF">B9Z19DRAFT_1136891</name>
</gene>
<organism evidence="3 4">
    <name type="scientific">Tuber borchii</name>
    <name type="common">White truffle</name>
    <dbReference type="NCBI Taxonomy" id="42251"/>
    <lineage>
        <taxon>Eukaryota</taxon>
        <taxon>Fungi</taxon>
        <taxon>Dikarya</taxon>
        <taxon>Ascomycota</taxon>
        <taxon>Pezizomycotina</taxon>
        <taxon>Pezizomycetes</taxon>
        <taxon>Pezizales</taxon>
        <taxon>Tuberaceae</taxon>
        <taxon>Tuber</taxon>
    </lineage>
</organism>
<keyword evidence="2" id="KW-0472">Membrane</keyword>
<reference evidence="3 4" key="1">
    <citation type="submission" date="2017-04" db="EMBL/GenBank/DDBJ databases">
        <title>Draft genome sequence of Tuber borchii Vittad., a whitish edible truffle.</title>
        <authorList>
            <consortium name="DOE Joint Genome Institute"/>
            <person name="Murat C."/>
            <person name="Kuo A."/>
            <person name="Barry K.W."/>
            <person name="Clum A."/>
            <person name="Dockter R.B."/>
            <person name="Fauchery L."/>
            <person name="Iotti M."/>
            <person name="Kohler A."/>
            <person name="Labutti K."/>
            <person name="Lindquist E.A."/>
            <person name="Lipzen A."/>
            <person name="Ohm R.A."/>
            <person name="Wang M."/>
            <person name="Grigoriev I.V."/>
            <person name="Zambonelli A."/>
            <person name="Martin F.M."/>
        </authorList>
    </citation>
    <scope>NUCLEOTIDE SEQUENCE [LARGE SCALE GENOMIC DNA]</scope>
    <source>
        <strain evidence="3 4">Tbo3840</strain>
    </source>
</reference>
<dbReference type="Proteomes" id="UP000244722">
    <property type="component" value="Unassembled WGS sequence"/>
</dbReference>
<keyword evidence="4" id="KW-1185">Reference proteome</keyword>
<sequence length="93" mass="9552">MSRDTGFTGIHVIILILGVVAISMIGVTWLIYKYREKKRREWALRGGQPGDLEDRGSGSSGGTNRSGGGSGGQNGSGEVAGGDGGEVVEEGEG</sequence>
<keyword evidence="2" id="KW-0812">Transmembrane</keyword>
<feature type="region of interest" description="Disordered" evidence="1">
    <location>
        <begin position="43"/>
        <end position="93"/>
    </location>
</feature>
<comment type="caution">
    <text evidence="3">The sequence shown here is derived from an EMBL/GenBank/DDBJ whole genome shotgun (WGS) entry which is preliminary data.</text>
</comment>
<evidence type="ECO:0000256" key="2">
    <source>
        <dbReference type="SAM" id="Phobius"/>
    </source>
</evidence>
<name>A0A2T6ZB71_TUBBO</name>
<evidence type="ECO:0000313" key="3">
    <source>
        <dbReference type="EMBL" id="PUU72719.1"/>
    </source>
</evidence>
<dbReference type="AlphaFoldDB" id="A0A2T6ZB71"/>
<feature type="transmembrane region" description="Helical" evidence="2">
    <location>
        <begin position="12"/>
        <end position="32"/>
    </location>
</feature>
<evidence type="ECO:0000313" key="4">
    <source>
        <dbReference type="Proteomes" id="UP000244722"/>
    </source>
</evidence>
<proteinExistence type="predicted"/>